<dbReference type="Pfam" id="PF23155">
    <property type="entry name" value="DUF7053"/>
    <property type="match status" value="1"/>
</dbReference>
<dbReference type="PANTHER" id="PTHR38117">
    <property type="entry name" value="NACHT AND WD40 DOMAIN PROTEIN"/>
    <property type="match status" value="1"/>
</dbReference>
<protein>
    <recommendedName>
        <fullName evidence="2">DUF7053 domain-containing protein</fullName>
    </recommendedName>
</protein>
<evidence type="ECO:0000259" key="2">
    <source>
        <dbReference type="Pfam" id="PF23155"/>
    </source>
</evidence>
<feature type="domain" description="DUF7053" evidence="2">
    <location>
        <begin position="3"/>
        <end position="172"/>
    </location>
</feature>
<feature type="compositionally biased region" description="Polar residues" evidence="1">
    <location>
        <begin position="260"/>
        <end position="277"/>
    </location>
</feature>
<dbReference type="AlphaFoldDB" id="A0A8H4MB10"/>
<gene>
    <name evidence="3" type="ORF">CNMCM6805_007329</name>
</gene>
<accession>A0A8H4MB10</accession>
<reference evidence="3" key="2">
    <citation type="submission" date="2020-04" db="EMBL/GenBank/DDBJ databases">
        <authorList>
            <person name="Santos R.A.C."/>
            <person name="Steenwyk J.L."/>
            <person name="Rivero-Menendez O."/>
            <person name="Mead M.E."/>
            <person name="Silva L.P."/>
            <person name="Bastos R.W."/>
            <person name="Alastruey-Izquierdo A."/>
            <person name="Goldman G.H."/>
            <person name="Rokas A."/>
        </authorList>
    </citation>
    <scope>NUCLEOTIDE SEQUENCE</scope>
    <source>
        <strain evidence="3">CNM-CM6805</strain>
    </source>
</reference>
<organism evidence="3 4">
    <name type="scientific">Aspergillus fumigatiaffinis</name>
    <dbReference type="NCBI Taxonomy" id="340414"/>
    <lineage>
        <taxon>Eukaryota</taxon>
        <taxon>Fungi</taxon>
        <taxon>Dikarya</taxon>
        <taxon>Ascomycota</taxon>
        <taxon>Pezizomycotina</taxon>
        <taxon>Eurotiomycetes</taxon>
        <taxon>Eurotiomycetidae</taxon>
        <taxon>Eurotiales</taxon>
        <taxon>Aspergillaceae</taxon>
        <taxon>Aspergillus</taxon>
        <taxon>Aspergillus subgen. Fumigati</taxon>
    </lineage>
</organism>
<proteinExistence type="predicted"/>
<dbReference type="InterPro" id="IPR055481">
    <property type="entry name" value="DUF7053"/>
</dbReference>
<reference evidence="3" key="1">
    <citation type="journal article" date="2020" name="bioRxiv">
        <title>Genomic and phenotypic heterogeneity of clinical isolates of the human pathogens Aspergillus fumigatus, Aspergillus lentulus and Aspergillus fumigatiaffinis.</title>
        <authorList>
            <person name="dos Santos R.A.C."/>
            <person name="Steenwyk J.L."/>
            <person name="Rivero-Menendez O."/>
            <person name="Mead M.E."/>
            <person name="Silva L.P."/>
            <person name="Bastos R.W."/>
            <person name="Alastruey-Izquierdo A."/>
            <person name="Goldman G.H."/>
            <person name="Rokas A."/>
        </authorList>
    </citation>
    <scope>NUCLEOTIDE SEQUENCE</scope>
    <source>
        <strain evidence="3">CNM-CM6805</strain>
    </source>
</reference>
<dbReference type="OrthoDB" id="5078320at2759"/>
<evidence type="ECO:0000256" key="1">
    <source>
        <dbReference type="SAM" id="MobiDB-lite"/>
    </source>
</evidence>
<sequence length="296" mass="32968">MVKQTVFTTITPLPSYISRDIVVETLHNHREMIELNPLVINFAQCKPPSFAPADEFHTIWYELTDRISYLPGGLLQGNVSYKGCFHDLPRGLQTHVYAPTGLDIRDKWTVCGNMPGEPRETIELGLPEAPREGLYLREDIQMRCQIWATSFVKKTLKKAHSTLVDRLIMKANLLKERAESNSVSLGSPTSSSHRFSVASAELPVSEYGRTMHSPHEKWQQVHGPNGAANKKIPSPSANELPGSLRPGQLSGLATPEIQINGVSESSISGQRTGVSQNQERHSRRSSYPGKTLYELE</sequence>
<dbReference type="EMBL" id="JAAAPX010000004">
    <property type="protein sequence ID" value="KAF4244867.1"/>
    <property type="molecule type" value="Genomic_DNA"/>
</dbReference>
<keyword evidence="4" id="KW-1185">Reference proteome</keyword>
<evidence type="ECO:0000313" key="3">
    <source>
        <dbReference type="EMBL" id="KAF4244867.1"/>
    </source>
</evidence>
<feature type="region of interest" description="Disordered" evidence="1">
    <location>
        <begin position="212"/>
        <end position="296"/>
    </location>
</feature>
<comment type="caution">
    <text evidence="3">The sequence shown here is derived from an EMBL/GenBank/DDBJ whole genome shotgun (WGS) entry which is preliminary data.</text>
</comment>
<dbReference type="Proteomes" id="UP000653565">
    <property type="component" value="Unassembled WGS sequence"/>
</dbReference>
<name>A0A8H4MB10_9EURO</name>
<evidence type="ECO:0000313" key="4">
    <source>
        <dbReference type="Proteomes" id="UP000653565"/>
    </source>
</evidence>
<dbReference type="PANTHER" id="PTHR38117:SF2">
    <property type="entry name" value="NACHT AND WD40 DOMAIN PROTEIN"/>
    <property type="match status" value="1"/>
</dbReference>